<dbReference type="OrthoDB" id="499748at2"/>
<name>A0A8J2U768_9GAMM</name>
<dbReference type="InterPro" id="IPR045538">
    <property type="entry name" value="CIS_TMP"/>
</dbReference>
<evidence type="ECO:0000313" key="2">
    <source>
        <dbReference type="EMBL" id="GGA83750.1"/>
    </source>
</evidence>
<proteinExistence type="predicted"/>
<feature type="region of interest" description="Disordered" evidence="1">
    <location>
        <begin position="326"/>
        <end position="349"/>
    </location>
</feature>
<gene>
    <name evidence="2" type="ORF">GCM10011369_27200</name>
</gene>
<comment type="caution">
    <text evidence="2">The sequence shown here is derived from an EMBL/GenBank/DDBJ whole genome shotgun (WGS) entry which is preliminary data.</text>
</comment>
<dbReference type="Pfam" id="PF19268">
    <property type="entry name" value="CIS_TMP"/>
    <property type="match status" value="1"/>
</dbReference>
<protein>
    <submittedName>
        <fullName evidence="2">Uncharacterized protein</fullName>
    </submittedName>
</protein>
<evidence type="ECO:0000313" key="3">
    <source>
        <dbReference type="Proteomes" id="UP000619743"/>
    </source>
</evidence>
<keyword evidence="3" id="KW-1185">Reference proteome</keyword>
<organism evidence="2 3">
    <name type="scientific">Neiella marina</name>
    <dbReference type="NCBI Taxonomy" id="508461"/>
    <lineage>
        <taxon>Bacteria</taxon>
        <taxon>Pseudomonadati</taxon>
        <taxon>Pseudomonadota</taxon>
        <taxon>Gammaproteobacteria</taxon>
        <taxon>Alteromonadales</taxon>
        <taxon>Echinimonadaceae</taxon>
        <taxon>Neiella</taxon>
    </lineage>
</organism>
<evidence type="ECO:0000256" key="1">
    <source>
        <dbReference type="SAM" id="MobiDB-lite"/>
    </source>
</evidence>
<reference evidence="3" key="1">
    <citation type="journal article" date="2019" name="Int. J. Syst. Evol. Microbiol.">
        <title>The Global Catalogue of Microorganisms (GCM) 10K type strain sequencing project: providing services to taxonomists for standard genome sequencing and annotation.</title>
        <authorList>
            <consortium name="The Broad Institute Genomics Platform"/>
            <consortium name="The Broad Institute Genome Sequencing Center for Infectious Disease"/>
            <person name="Wu L."/>
            <person name="Ma J."/>
        </authorList>
    </citation>
    <scope>NUCLEOTIDE SEQUENCE [LARGE SCALE GENOMIC DNA]</scope>
    <source>
        <strain evidence="3">CGMCC 1.10130</strain>
    </source>
</reference>
<dbReference type="EMBL" id="BMDX01000015">
    <property type="protein sequence ID" value="GGA83750.1"/>
    <property type="molecule type" value="Genomic_DNA"/>
</dbReference>
<sequence>MAAFNHHIRRVKMHAAAADERAALHLRAELQSRIGGIQNALEAVINDVLGTTSSKHQFDPNQWHYLAKLDVALNLSANQLRDKQAFTRELTNSLTEALLSVSSQQPTASLHSTVWAPVNQAARNNTAAANSNRLVTEDQASLQHANATRPTELSPENRAQAIISHDLQYGCLPWFADCEQDKPEQLLPALPSSELKQTLVHLLDYHPDWPSRIRLSELLISARSDEAIDALLDLIASGTERRDSSQDVTPKKVWQRINSAESLTNSQRVLLLAAMTKPIGQCSQFAIDWFNVSVEQTEQLLREICHSQGEQDYLTDLVAVMNRTGKTKGAEQHTGQTKSPALAEPKAEDRTAPTLRVPYAGVILLYSYLPHLFARCDWLAHNQRLRSKAIPLAAQALGYLACGQHQFQEQQLTFIKVLVGLKPDDWLMAPEQAIDAALMNELDTLLLSLLSHWSALKSSSIQGVQQTFLARQGLLRWCGESDDHGFWQLVIERQGADMLLDYLPFALSHVRLKWMPQPIQITW</sequence>
<dbReference type="AlphaFoldDB" id="A0A8J2U768"/>
<accession>A0A8J2U768</accession>
<dbReference type="RefSeq" id="WP_087506620.1">
    <property type="nucleotide sequence ID" value="NZ_BMDX01000015.1"/>
</dbReference>
<dbReference type="Proteomes" id="UP000619743">
    <property type="component" value="Unassembled WGS sequence"/>
</dbReference>